<evidence type="ECO:0000256" key="3">
    <source>
        <dbReference type="ARBA" id="ARBA00022801"/>
    </source>
</evidence>
<evidence type="ECO:0000256" key="1">
    <source>
        <dbReference type="ARBA" id="ARBA00004834"/>
    </source>
</evidence>
<reference evidence="6" key="1">
    <citation type="journal article" date="2015" name="Nature">
        <title>Complex archaea that bridge the gap between prokaryotes and eukaryotes.</title>
        <authorList>
            <person name="Spang A."/>
            <person name="Saw J.H."/>
            <person name="Jorgensen S.L."/>
            <person name="Zaremba-Niedzwiedzka K."/>
            <person name="Martijn J."/>
            <person name="Lind A.E."/>
            <person name="van Eijk R."/>
            <person name="Schleper C."/>
            <person name="Guy L."/>
            <person name="Ettema T.J."/>
        </authorList>
    </citation>
    <scope>NUCLEOTIDE SEQUENCE</scope>
</reference>
<sequence length="115" mass="13133">FYYLYYSGDNCCGANTHYAVMVARSKNPTGPFEKFSNKSGKPFILNKNDRWLAPGHNSVITDKKGQDWMMYHAIDNRDPENGRVFLMYKITYENGWPKISGGTPSVSKSKKPKVE</sequence>
<proteinExistence type="inferred from homology"/>
<evidence type="ECO:0000313" key="6">
    <source>
        <dbReference type="EMBL" id="KKK73861.1"/>
    </source>
</evidence>
<keyword evidence="4" id="KW-0326">Glycosidase</keyword>
<evidence type="ECO:0000256" key="4">
    <source>
        <dbReference type="ARBA" id="ARBA00023295"/>
    </source>
</evidence>
<comment type="caution">
    <text evidence="6">The sequence shown here is derived from an EMBL/GenBank/DDBJ whole genome shotgun (WGS) entry which is preliminary data.</text>
</comment>
<dbReference type="InterPro" id="IPR050727">
    <property type="entry name" value="GH43_arabinanases"/>
</dbReference>
<accession>A0A0F9ANU4</accession>
<dbReference type="Gene3D" id="2.115.10.20">
    <property type="entry name" value="Glycosyl hydrolase domain, family 43"/>
    <property type="match status" value="1"/>
</dbReference>
<dbReference type="AlphaFoldDB" id="A0A0F9ANU4"/>
<gene>
    <name evidence="6" type="ORF">LCGC14_2889580</name>
</gene>
<name>A0A0F9ANU4_9ZZZZ</name>
<comment type="pathway">
    <text evidence="1">Glycan metabolism; L-arabinan degradation.</text>
</comment>
<feature type="region of interest" description="Disordered" evidence="5">
    <location>
        <begin position="96"/>
        <end position="115"/>
    </location>
</feature>
<dbReference type="GO" id="GO:0004553">
    <property type="term" value="F:hydrolase activity, hydrolyzing O-glycosyl compounds"/>
    <property type="evidence" value="ECO:0007669"/>
    <property type="project" value="InterPro"/>
</dbReference>
<evidence type="ECO:0000256" key="5">
    <source>
        <dbReference type="SAM" id="MobiDB-lite"/>
    </source>
</evidence>
<organism evidence="6">
    <name type="scientific">marine sediment metagenome</name>
    <dbReference type="NCBI Taxonomy" id="412755"/>
    <lineage>
        <taxon>unclassified sequences</taxon>
        <taxon>metagenomes</taxon>
        <taxon>ecological metagenomes</taxon>
    </lineage>
</organism>
<evidence type="ECO:0008006" key="7">
    <source>
        <dbReference type="Google" id="ProtNLM"/>
    </source>
</evidence>
<keyword evidence="3" id="KW-0378">Hydrolase</keyword>
<evidence type="ECO:0000256" key="2">
    <source>
        <dbReference type="ARBA" id="ARBA00009865"/>
    </source>
</evidence>
<comment type="similarity">
    <text evidence="2">Belongs to the glycosyl hydrolase 43 family.</text>
</comment>
<protein>
    <recommendedName>
        <fullName evidence="7">Arabinan endo-1,5-alpha-L-arabinosidase</fullName>
    </recommendedName>
</protein>
<dbReference type="EMBL" id="LAZR01056593">
    <property type="protein sequence ID" value="KKK73861.1"/>
    <property type="molecule type" value="Genomic_DNA"/>
</dbReference>
<dbReference type="Pfam" id="PF04616">
    <property type="entry name" value="Glyco_hydro_43"/>
    <property type="match status" value="1"/>
</dbReference>
<dbReference type="PANTHER" id="PTHR43301">
    <property type="entry name" value="ARABINAN ENDO-1,5-ALPHA-L-ARABINOSIDASE"/>
    <property type="match status" value="1"/>
</dbReference>
<dbReference type="InterPro" id="IPR023296">
    <property type="entry name" value="Glyco_hydro_beta-prop_sf"/>
</dbReference>
<dbReference type="InterPro" id="IPR006710">
    <property type="entry name" value="Glyco_hydro_43"/>
</dbReference>
<dbReference type="PANTHER" id="PTHR43301:SF3">
    <property type="entry name" value="ARABINAN ENDO-1,5-ALPHA-L-ARABINOSIDASE A-RELATED"/>
    <property type="match status" value="1"/>
</dbReference>
<feature type="non-terminal residue" evidence="6">
    <location>
        <position position="1"/>
    </location>
</feature>
<dbReference type="GO" id="GO:0005975">
    <property type="term" value="P:carbohydrate metabolic process"/>
    <property type="evidence" value="ECO:0007669"/>
    <property type="project" value="InterPro"/>
</dbReference>
<dbReference type="SUPFAM" id="SSF75005">
    <property type="entry name" value="Arabinanase/levansucrase/invertase"/>
    <property type="match status" value="1"/>
</dbReference>